<protein>
    <submittedName>
        <fullName evidence="1">Uncharacterized protein</fullName>
    </submittedName>
</protein>
<keyword evidence="2" id="KW-1185">Reference proteome</keyword>
<dbReference type="Proteomes" id="UP001162992">
    <property type="component" value="Chromosome 19"/>
</dbReference>
<evidence type="ECO:0000313" key="1">
    <source>
        <dbReference type="EMBL" id="KAJ7520384.1"/>
    </source>
</evidence>
<gene>
    <name evidence="1" type="ORF">O6H91_19G003500</name>
</gene>
<organism evidence="1 2">
    <name type="scientific">Diphasiastrum complanatum</name>
    <name type="common">Issler's clubmoss</name>
    <name type="synonym">Lycopodium complanatum</name>
    <dbReference type="NCBI Taxonomy" id="34168"/>
    <lineage>
        <taxon>Eukaryota</taxon>
        <taxon>Viridiplantae</taxon>
        <taxon>Streptophyta</taxon>
        <taxon>Embryophyta</taxon>
        <taxon>Tracheophyta</taxon>
        <taxon>Lycopodiopsida</taxon>
        <taxon>Lycopodiales</taxon>
        <taxon>Lycopodiaceae</taxon>
        <taxon>Lycopodioideae</taxon>
        <taxon>Diphasiastrum</taxon>
    </lineage>
</organism>
<reference evidence="2" key="1">
    <citation type="journal article" date="2024" name="Proc. Natl. Acad. Sci. U.S.A.">
        <title>Extraordinary preservation of gene collinearity over three hundred million years revealed in homosporous lycophytes.</title>
        <authorList>
            <person name="Li C."/>
            <person name="Wickell D."/>
            <person name="Kuo L.Y."/>
            <person name="Chen X."/>
            <person name="Nie B."/>
            <person name="Liao X."/>
            <person name="Peng D."/>
            <person name="Ji J."/>
            <person name="Jenkins J."/>
            <person name="Williams M."/>
            <person name="Shu S."/>
            <person name="Plott C."/>
            <person name="Barry K."/>
            <person name="Rajasekar S."/>
            <person name="Grimwood J."/>
            <person name="Han X."/>
            <person name="Sun S."/>
            <person name="Hou Z."/>
            <person name="He W."/>
            <person name="Dai G."/>
            <person name="Sun C."/>
            <person name="Schmutz J."/>
            <person name="Leebens-Mack J.H."/>
            <person name="Li F.W."/>
            <person name="Wang L."/>
        </authorList>
    </citation>
    <scope>NUCLEOTIDE SEQUENCE [LARGE SCALE GENOMIC DNA]</scope>
    <source>
        <strain evidence="2">cv. PW_Plant_1</strain>
    </source>
</reference>
<evidence type="ECO:0000313" key="2">
    <source>
        <dbReference type="Proteomes" id="UP001162992"/>
    </source>
</evidence>
<accession>A0ACC2AS71</accession>
<dbReference type="EMBL" id="CM055110">
    <property type="protein sequence ID" value="KAJ7520384.1"/>
    <property type="molecule type" value="Genomic_DNA"/>
</dbReference>
<comment type="caution">
    <text evidence="1">The sequence shown here is derived from an EMBL/GenBank/DDBJ whole genome shotgun (WGS) entry which is preliminary data.</text>
</comment>
<sequence>MEGIMVVLCSSSRDCSFIYMYSTKEVVNGENMVFHEWKTCKLEEAHLCINILFNSLIERSQVKCKGNMKGRDLQEDLQSPRWRYQGSSSLVKEGKMRSMTSLMNSSIVGSIPNEL</sequence>
<proteinExistence type="predicted"/>
<name>A0ACC2AS71_DIPCM</name>